<evidence type="ECO:0000256" key="12">
    <source>
        <dbReference type="ARBA" id="ARBA00022989"/>
    </source>
</evidence>
<dbReference type="AlphaFoldDB" id="A0A4R6RKI4"/>
<keyword evidence="8 19" id="KW-0169">Cobalamin biosynthesis</keyword>
<feature type="transmembrane region" description="Helical" evidence="19">
    <location>
        <begin position="120"/>
        <end position="142"/>
    </location>
</feature>
<evidence type="ECO:0000256" key="18">
    <source>
        <dbReference type="ARBA" id="ARBA00049504"/>
    </source>
</evidence>
<reference evidence="20 21" key="1">
    <citation type="submission" date="2019-03" db="EMBL/GenBank/DDBJ databases">
        <title>Genomic Encyclopedia of Type Strains, Phase IV (KMG-IV): sequencing the most valuable type-strain genomes for metagenomic binning, comparative biology and taxonomic classification.</title>
        <authorList>
            <person name="Goeker M."/>
        </authorList>
    </citation>
    <scope>NUCLEOTIDE SEQUENCE [LARGE SCALE GENOMIC DNA]</scope>
    <source>
        <strain evidence="20 21">DSM 102969</strain>
    </source>
</reference>
<accession>A0A4R6RKI4</accession>
<keyword evidence="10 19" id="KW-0812">Transmembrane</keyword>
<feature type="transmembrane region" description="Helical" evidence="19">
    <location>
        <begin position="184"/>
        <end position="209"/>
    </location>
</feature>
<dbReference type="UniPathway" id="UPA00148">
    <property type="reaction ID" value="UER00238"/>
</dbReference>
<evidence type="ECO:0000256" key="6">
    <source>
        <dbReference type="ARBA" id="ARBA00015850"/>
    </source>
</evidence>
<organism evidence="20 21">
    <name type="scientific">Oharaeibacter diazotrophicus</name>
    <dbReference type="NCBI Taxonomy" id="1920512"/>
    <lineage>
        <taxon>Bacteria</taxon>
        <taxon>Pseudomonadati</taxon>
        <taxon>Pseudomonadota</taxon>
        <taxon>Alphaproteobacteria</taxon>
        <taxon>Hyphomicrobiales</taxon>
        <taxon>Pleomorphomonadaceae</taxon>
        <taxon>Oharaeibacter</taxon>
    </lineage>
</organism>
<dbReference type="Pfam" id="PF02654">
    <property type="entry name" value="CobS"/>
    <property type="match status" value="1"/>
</dbReference>
<keyword evidence="9 19" id="KW-0808">Transferase</keyword>
<dbReference type="EMBL" id="SNXY01000006">
    <property type="protein sequence ID" value="TDP86196.1"/>
    <property type="molecule type" value="Genomic_DNA"/>
</dbReference>
<dbReference type="PANTHER" id="PTHR34148">
    <property type="entry name" value="ADENOSYLCOBINAMIDE-GDP RIBAZOLETRANSFERASE"/>
    <property type="match status" value="1"/>
</dbReference>
<comment type="catalytic activity">
    <reaction evidence="17 19">
        <text>alpha-ribazole + adenosylcob(III)inamide-GDP = adenosylcob(III)alamin + GMP + H(+)</text>
        <dbReference type="Rhea" id="RHEA:16049"/>
        <dbReference type="ChEBI" id="CHEBI:10329"/>
        <dbReference type="ChEBI" id="CHEBI:15378"/>
        <dbReference type="ChEBI" id="CHEBI:18408"/>
        <dbReference type="ChEBI" id="CHEBI:58115"/>
        <dbReference type="ChEBI" id="CHEBI:60487"/>
        <dbReference type="EC" id="2.7.8.26"/>
    </reaction>
</comment>
<sequence length="266" mass="25331">MRPPSPSRVIADLAGCLRFFSRLPVPPLSAADDPAALPEMRRAAALVPLAGVVIALPGAVVAALAVAVGLPDLLAGALTVAALAAATGALHEDGLADSADGLYGGGSRERRLEIMRDSRIGSFGALALALTTLARASAFAALAPAGPAAVAAAVLAAAAVGRAGMVGLWWALPPARTDGLSAGAGRPGAAAAAVASATGLVVAAAALAAAGPGRVALGLCATGLAVAAVGRIARAKIGGQTGDVLGAAELLGETAFLTGLLAGGNG</sequence>
<feature type="transmembrane region" description="Helical" evidence="19">
    <location>
        <begin position="46"/>
        <end position="67"/>
    </location>
</feature>
<comment type="subcellular location">
    <subcellularLocation>
        <location evidence="2 19">Cell membrane</location>
        <topology evidence="2 19">Multi-pass membrane protein</topology>
    </subcellularLocation>
</comment>
<evidence type="ECO:0000256" key="10">
    <source>
        <dbReference type="ARBA" id="ARBA00022692"/>
    </source>
</evidence>
<dbReference type="HAMAP" id="MF_00719">
    <property type="entry name" value="CobS"/>
    <property type="match status" value="1"/>
</dbReference>
<proteinExistence type="inferred from homology"/>
<evidence type="ECO:0000256" key="11">
    <source>
        <dbReference type="ARBA" id="ARBA00022842"/>
    </source>
</evidence>
<evidence type="ECO:0000256" key="8">
    <source>
        <dbReference type="ARBA" id="ARBA00022573"/>
    </source>
</evidence>
<evidence type="ECO:0000256" key="19">
    <source>
        <dbReference type="HAMAP-Rule" id="MF_00719"/>
    </source>
</evidence>
<feature type="transmembrane region" description="Helical" evidence="19">
    <location>
        <begin position="215"/>
        <end position="233"/>
    </location>
</feature>
<dbReference type="RefSeq" id="WP_126537653.1">
    <property type="nucleotide sequence ID" value="NZ_BSPM01000008.1"/>
</dbReference>
<dbReference type="PANTHER" id="PTHR34148:SF1">
    <property type="entry name" value="ADENOSYLCOBINAMIDE-GDP RIBAZOLETRANSFERASE"/>
    <property type="match status" value="1"/>
</dbReference>
<dbReference type="Proteomes" id="UP000294547">
    <property type="component" value="Unassembled WGS sequence"/>
</dbReference>
<comment type="caution">
    <text evidence="20">The sequence shown here is derived from an EMBL/GenBank/DDBJ whole genome shotgun (WGS) entry which is preliminary data.</text>
</comment>
<evidence type="ECO:0000313" key="20">
    <source>
        <dbReference type="EMBL" id="TDP86196.1"/>
    </source>
</evidence>
<evidence type="ECO:0000256" key="7">
    <source>
        <dbReference type="ARBA" id="ARBA00022475"/>
    </source>
</evidence>
<dbReference type="OrthoDB" id="9794626at2"/>
<evidence type="ECO:0000256" key="3">
    <source>
        <dbReference type="ARBA" id="ARBA00004663"/>
    </source>
</evidence>
<evidence type="ECO:0000256" key="13">
    <source>
        <dbReference type="ARBA" id="ARBA00023136"/>
    </source>
</evidence>
<keyword evidence="7 19" id="KW-1003">Cell membrane</keyword>
<dbReference type="InterPro" id="IPR003805">
    <property type="entry name" value="CobS"/>
</dbReference>
<comment type="cofactor">
    <cofactor evidence="1 19">
        <name>Mg(2+)</name>
        <dbReference type="ChEBI" id="CHEBI:18420"/>
    </cofactor>
</comment>
<evidence type="ECO:0000256" key="15">
    <source>
        <dbReference type="ARBA" id="ARBA00032605"/>
    </source>
</evidence>
<keyword evidence="21" id="KW-1185">Reference proteome</keyword>
<protein>
    <recommendedName>
        <fullName evidence="6 19">Adenosylcobinamide-GDP ribazoletransferase</fullName>
        <ecNumber evidence="5 19">2.7.8.26</ecNumber>
    </recommendedName>
    <alternativeName>
        <fullName evidence="16 19">Cobalamin synthase</fullName>
    </alternativeName>
    <alternativeName>
        <fullName evidence="15 19">Cobalamin-5'-phosphate synthase</fullName>
    </alternativeName>
</protein>
<evidence type="ECO:0000256" key="2">
    <source>
        <dbReference type="ARBA" id="ARBA00004651"/>
    </source>
</evidence>
<evidence type="ECO:0000256" key="1">
    <source>
        <dbReference type="ARBA" id="ARBA00001946"/>
    </source>
</evidence>
<feature type="transmembrane region" description="Helical" evidence="19">
    <location>
        <begin position="73"/>
        <end position="90"/>
    </location>
</feature>
<dbReference type="EC" id="2.7.8.26" evidence="5 19"/>
<evidence type="ECO:0000256" key="17">
    <source>
        <dbReference type="ARBA" id="ARBA00048623"/>
    </source>
</evidence>
<evidence type="ECO:0000256" key="14">
    <source>
        <dbReference type="ARBA" id="ARBA00025228"/>
    </source>
</evidence>
<dbReference type="GO" id="GO:0051073">
    <property type="term" value="F:adenosylcobinamide-GDP ribazoletransferase activity"/>
    <property type="evidence" value="ECO:0007669"/>
    <property type="project" value="UniProtKB-UniRule"/>
</dbReference>
<evidence type="ECO:0000256" key="16">
    <source>
        <dbReference type="ARBA" id="ARBA00032853"/>
    </source>
</evidence>
<evidence type="ECO:0000256" key="4">
    <source>
        <dbReference type="ARBA" id="ARBA00010561"/>
    </source>
</evidence>
<gene>
    <name evidence="19" type="primary">cobS</name>
    <name evidence="20" type="ORF">EDD54_0064</name>
</gene>
<evidence type="ECO:0000256" key="9">
    <source>
        <dbReference type="ARBA" id="ARBA00022679"/>
    </source>
</evidence>
<comment type="pathway">
    <text evidence="3 19">Cofactor biosynthesis; adenosylcobalamin biosynthesis; adenosylcobalamin from cob(II)yrinate a,c-diamide: step 7/7.</text>
</comment>
<feature type="transmembrane region" description="Helical" evidence="19">
    <location>
        <begin position="148"/>
        <end position="172"/>
    </location>
</feature>
<dbReference type="NCBIfam" id="TIGR00317">
    <property type="entry name" value="cobS"/>
    <property type="match status" value="1"/>
</dbReference>
<name>A0A4R6RKI4_9HYPH</name>
<dbReference type="GO" id="GO:0005886">
    <property type="term" value="C:plasma membrane"/>
    <property type="evidence" value="ECO:0007669"/>
    <property type="project" value="UniProtKB-SubCell"/>
</dbReference>
<comment type="function">
    <text evidence="14 19">Joins adenosylcobinamide-GDP and alpha-ribazole to generate adenosylcobalamin (Ado-cobalamin). Also synthesizes adenosylcobalamin 5'-phosphate from adenosylcobinamide-GDP and alpha-ribazole 5'-phosphate.</text>
</comment>
<comment type="catalytic activity">
    <reaction evidence="18 19">
        <text>alpha-ribazole 5'-phosphate + adenosylcob(III)inamide-GDP = adenosylcob(III)alamin 5'-phosphate + GMP + H(+)</text>
        <dbReference type="Rhea" id="RHEA:23560"/>
        <dbReference type="ChEBI" id="CHEBI:15378"/>
        <dbReference type="ChEBI" id="CHEBI:57918"/>
        <dbReference type="ChEBI" id="CHEBI:58115"/>
        <dbReference type="ChEBI" id="CHEBI:60487"/>
        <dbReference type="ChEBI" id="CHEBI:60493"/>
        <dbReference type="EC" id="2.7.8.26"/>
    </reaction>
</comment>
<dbReference type="GO" id="GO:0008818">
    <property type="term" value="F:cobalamin 5'-phosphate synthase activity"/>
    <property type="evidence" value="ECO:0007669"/>
    <property type="project" value="UniProtKB-UniRule"/>
</dbReference>
<keyword evidence="11 19" id="KW-0460">Magnesium</keyword>
<comment type="similarity">
    <text evidence="4 19">Belongs to the CobS family.</text>
</comment>
<dbReference type="GO" id="GO:0009236">
    <property type="term" value="P:cobalamin biosynthetic process"/>
    <property type="evidence" value="ECO:0007669"/>
    <property type="project" value="UniProtKB-UniRule"/>
</dbReference>
<keyword evidence="12 19" id="KW-1133">Transmembrane helix</keyword>
<evidence type="ECO:0000256" key="5">
    <source>
        <dbReference type="ARBA" id="ARBA00013200"/>
    </source>
</evidence>
<evidence type="ECO:0000313" key="21">
    <source>
        <dbReference type="Proteomes" id="UP000294547"/>
    </source>
</evidence>
<keyword evidence="13 19" id="KW-0472">Membrane</keyword>